<dbReference type="InParanoid" id="A0A4Q1BRK9"/>
<keyword evidence="2" id="KW-0812">Transmembrane</keyword>
<organism evidence="3 4">
    <name type="scientific">Tremella mesenterica</name>
    <name type="common">Jelly fungus</name>
    <dbReference type="NCBI Taxonomy" id="5217"/>
    <lineage>
        <taxon>Eukaryota</taxon>
        <taxon>Fungi</taxon>
        <taxon>Dikarya</taxon>
        <taxon>Basidiomycota</taxon>
        <taxon>Agaricomycotina</taxon>
        <taxon>Tremellomycetes</taxon>
        <taxon>Tremellales</taxon>
        <taxon>Tremellaceae</taxon>
        <taxon>Tremella</taxon>
    </lineage>
</organism>
<dbReference type="OrthoDB" id="2565027at2759"/>
<keyword evidence="2" id="KW-0472">Membrane</keyword>
<gene>
    <name evidence="3" type="ORF">M231_02070</name>
</gene>
<protein>
    <submittedName>
        <fullName evidence="3">Uncharacterized protein</fullName>
    </submittedName>
</protein>
<dbReference type="AlphaFoldDB" id="A0A4Q1BRK9"/>
<evidence type="ECO:0000313" key="4">
    <source>
        <dbReference type="Proteomes" id="UP000289152"/>
    </source>
</evidence>
<name>A0A4Q1BRK9_TREME</name>
<sequence>MSSNEPQITERTTLLSTPGPSYQTAQPDVESPSSSAPIHTAPIYLDTLANDLLHQLRQNSSSTSSTKSSTEVLNTLQNLSIHRHAELAVLLYAVHILRKTATRPGRRRSGGNTNTKSLITALGDAVVEILDMGGSREQGEEEEFDRIFWSRWEVQKHEDVTRRRVDGVSVIDLLLPPYTTHRSHIWTHTLLPHVLQSAWYQGIVTPVTSSSGWYSRMGRLEKKITPCRTHLLHLLSFLVLLSLTVIVSLRPGMLSPYDDSPQKPTGSEVTWIVFALGSFLSTFAAPLQSILETYLCESHSATMFRENDIEQ</sequence>
<feature type="transmembrane region" description="Helical" evidence="2">
    <location>
        <begin position="231"/>
        <end position="249"/>
    </location>
</feature>
<dbReference type="Proteomes" id="UP000289152">
    <property type="component" value="Unassembled WGS sequence"/>
</dbReference>
<feature type="compositionally biased region" description="Polar residues" evidence="1">
    <location>
        <begin position="1"/>
        <end position="37"/>
    </location>
</feature>
<evidence type="ECO:0000256" key="1">
    <source>
        <dbReference type="SAM" id="MobiDB-lite"/>
    </source>
</evidence>
<keyword evidence="2" id="KW-1133">Transmembrane helix</keyword>
<evidence type="ECO:0000313" key="3">
    <source>
        <dbReference type="EMBL" id="RXK40615.1"/>
    </source>
</evidence>
<feature type="region of interest" description="Disordered" evidence="1">
    <location>
        <begin position="1"/>
        <end position="38"/>
    </location>
</feature>
<evidence type="ECO:0000256" key="2">
    <source>
        <dbReference type="SAM" id="Phobius"/>
    </source>
</evidence>
<proteinExistence type="predicted"/>
<accession>A0A4Q1BRK9</accession>
<keyword evidence="4" id="KW-1185">Reference proteome</keyword>
<comment type="caution">
    <text evidence="3">The sequence shown here is derived from an EMBL/GenBank/DDBJ whole genome shotgun (WGS) entry which is preliminary data.</text>
</comment>
<reference evidence="3 4" key="1">
    <citation type="submission" date="2016-06" db="EMBL/GenBank/DDBJ databases">
        <title>Evolution of pathogenesis and genome organization in the Tremellales.</title>
        <authorList>
            <person name="Cuomo C."/>
            <person name="Litvintseva A."/>
            <person name="Heitman J."/>
            <person name="Chen Y."/>
            <person name="Sun S."/>
            <person name="Springer D."/>
            <person name="Dromer F."/>
            <person name="Young S."/>
            <person name="Zeng Q."/>
            <person name="Chapman S."/>
            <person name="Gujja S."/>
            <person name="Saif S."/>
            <person name="Birren B."/>
        </authorList>
    </citation>
    <scope>NUCLEOTIDE SEQUENCE [LARGE SCALE GENOMIC DNA]</scope>
    <source>
        <strain evidence="3 4">ATCC 28783</strain>
    </source>
</reference>
<dbReference type="EMBL" id="SDIL01000016">
    <property type="protein sequence ID" value="RXK40615.1"/>
    <property type="molecule type" value="Genomic_DNA"/>
</dbReference>
<feature type="transmembrane region" description="Helical" evidence="2">
    <location>
        <begin position="269"/>
        <end position="287"/>
    </location>
</feature>